<dbReference type="PANTHER" id="PTHR37422">
    <property type="entry name" value="TEICHURONIC ACID BIOSYNTHESIS PROTEIN TUAE"/>
    <property type="match status" value="1"/>
</dbReference>
<evidence type="ECO:0000313" key="8">
    <source>
        <dbReference type="Proteomes" id="UP000621859"/>
    </source>
</evidence>
<feature type="transmembrane region" description="Helical" evidence="5">
    <location>
        <begin position="251"/>
        <end position="269"/>
    </location>
</feature>
<reference evidence="8" key="1">
    <citation type="journal article" date="2019" name="Int. J. Syst. Evol. Microbiol.">
        <title>The Global Catalogue of Microorganisms (GCM) 10K type strain sequencing project: providing services to taxonomists for standard genome sequencing and annotation.</title>
        <authorList>
            <consortium name="The Broad Institute Genomics Platform"/>
            <consortium name="The Broad Institute Genome Sequencing Center for Infectious Disease"/>
            <person name="Wu L."/>
            <person name="Ma J."/>
        </authorList>
    </citation>
    <scope>NUCLEOTIDE SEQUENCE [LARGE SCALE GENOMIC DNA]</scope>
    <source>
        <strain evidence="8">CGMCC 1.8860</strain>
    </source>
</reference>
<feature type="transmembrane region" description="Helical" evidence="5">
    <location>
        <begin position="42"/>
        <end position="61"/>
    </location>
</feature>
<dbReference type="RefSeq" id="WP_229678828.1">
    <property type="nucleotide sequence ID" value="NZ_BMLY01000002.1"/>
</dbReference>
<feature type="transmembrane region" description="Helical" evidence="5">
    <location>
        <begin position="360"/>
        <end position="381"/>
    </location>
</feature>
<organism evidence="7 8">
    <name type="scientific">Silvimonas amylolytica</name>
    <dbReference type="NCBI Taxonomy" id="449663"/>
    <lineage>
        <taxon>Bacteria</taxon>
        <taxon>Pseudomonadati</taxon>
        <taxon>Pseudomonadota</taxon>
        <taxon>Betaproteobacteria</taxon>
        <taxon>Neisseriales</taxon>
        <taxon>Chitinibacteraceae</taxon>
        <taxon>Silvimonas</taxon>
    </lineage>
</organism>
<dbReference type="EMBL" id="BMLY01000002">
    <property type="protein sequence ID" value="GGP25813.1"/>
    <property type="molecule type" value="Genomic_DNA"/>
</dbReference>
<evidence type="ECO:0000256" key="5">
    <source>
        <dbReference type="SAM" id="Phobius"/>
    </source>
</evidence>
<feature type="transmembrane region" description="Helical" evidence="5">
    <location>
        <begin position="67"/>
        <end position="86"/>
    </location>
</feature>
<evidence type="ECO:0000259" key="6">
    <source>
        <dbReference type="Pfam" id="PF04932"/>
    </source>
</evidence>
<dbReference type="Proteomes" id="UP000621859">
    <property type="component" value="Unassembled WGS sequence"/>
</dbReference>
<dbReference type="Pfam" id="PF04932">
    <property type="entry name" value="Wzy_C"/>
    <property type="match status" value="1"/>
</dbReference>
<proteinExistence type="predicted"/>
<dbReference type="PANTHER" id="PTHR37422:SF23">
    <property type="entry name" value="TEICHURONIC ACID BIOSYNTHESIS PROTEIN TUAE"/>
    <property type="match status" value="1"/>
</dbReference>
<dbReference type="InterPro" id="IPR007016">
    <property type="entry name" value="O-antigen_ligase-rel_domated"/>
</dbReference>
<dbReference type="InterPro" id="IPR051533">
    <property type="entry name" value="WaaL-like"/>
</dbReference>
<feature type="transmembrane region" description="Helical" evidence="5">
    <location>
        <begin position="175"/>
        <end position="197"/>
    </location>
</feature>
<feature type="transmembrane region" description="Helical" evidence="5">
    <location>
        <begin position="421"/>
        <end position="439"/>
    </location>
</feature>
<evidence type="ECO:0000256" key="4">
    <source>
        <dbReference type="ARBA" id="ARBA00023136"/>
    </source>
</evidence>
<feature type="domain" description="O-antigen ligase-related" evidence="6">
    <location>
        <begin position="215"/>
        <end position="367"/>
    </location>
</feature>
<evidence type="ECO:0000256" key="3">
    <source>
        <dbReference type="ARBA" id="ARBA00022989"/>
    </source>
</evidence>
<evidence type="ECO:0000313" key="7">
    <source>
        <dbReference type="EMBL" id="GGP25813.1"/>
    </source>
</evidence>
<sequence length="449" mass="48927">MKDYAQTAVLTDAYSVEVGKEPDMPRKEIVKPQRLMSPPGPVASRLASILLFAFPLLLLAVPRGSGIFLIGILILLIMNAGHLGTLHRQYRSVMLPVWLSVGAVLAVQLVSKYTFGLPWDVLDNPSRVLAIPLTCLVVLRYRPDPVLLWKGIPPGLLLALLIVTYQFFVDKDNRPGAWTFIIAFANMVATLGVVGFFRPGQTHRDHVAAWLCPALAMLILILNGSRGAWLALVLTVVGSIYFRYQRFNLKVAIISVCSLVLIGTAAWTLPGSPVKARLEQARHDIAEFRKGNTDTSLGERLVIFQLATNAVRQHPWTGVGSGEFGSLTDALPGCPADNKEICTLKHAHNDLLDAAATTGWPGLAAFLSLLLVPGYFFWRVLRKTCGRDEIAPYLGKAGCGAVMASLICGFSQVTMAHQANIAFYSCLMGLMIGLAAVRIQAFSEEVRKP</sequence>
<keyword evidence="8" id="KW-1185">Reference proteome</keyword>
<feature type="transmembrane region" description="Helical" evidence="5">
    <location>
        <begin position="93"/>
        <end position="113"/>
    </location>
</feature>
<accession>A0ABQ2PJM7</accession>
<protein>
    <submittedName>
        <fullName evidence="7">Polymerase</fullName>
    </submittedName>
</protein>
<feature type="transmembrane region" description="Helical" evidence="5">
    <location>
        <begin position="228"/>
        <end position="244"/>
    </location>
</feature>
<keyword evidence="3 5" id="KW-1133">Transmembrane helix</keyword>
<name>A0ABQ2PJM7_9NEIS</name>
<comment type="caution">
    <text evidence="7">The sequence shown here is derived from an EMBL/GenBank/DDBJ whole genome shotgun (WGS) entry which is preliminary data.</text>
</comment>
<gene>
    <name evidence="7" type="ORF">GCM10010971_16320</name>
</gene>
<evidence type="ECO:0000256" key="2">
    <source>
        <dbReference type="ARBA" id="ARBA00022692"/>
    </source>
</evidence>
<evidence type="ECO:0000256" key="1">
    <source>
        <dbReference type="ARBA" id="ARBA00004141"/>
    </source>
</evidence>
<comment type="subcellular location">
    <subcellularLocation>
        <location evidence="1">Membrane</location>
        <topology evidence="1">Multi-pass membrane protein</topology>
    </subcellularLocation>
</comment>
<keyword evidence="2 5" id="KW-0812">Transmembrane</keyword>
<feature type="transmembrane region" description="Helical" evidence="5">
    <location>
        <begin position="148"/>
        <end position="169"/>
    </location>
</feature>
<keyword evidence="4 5" id="KW-0472">Membrane</keyword>